<comment type="caution">
    <text evidence="3">The sequence shown here is derived from an EMBL/GenBank/DDBJ whole genome shotgun (WGS) entry which is preliminary data.</text>
</comment>
<evidence type="ECO:0000313" key="3">
    <source>
        <dbReference type="EMBL" id="TCV20331.1"/>
    </source>
</evidence>
<proteinExistence type="inferred from homology"/>
<dbReference type="Proteomes" id="UP000295197">
    <property type="component" value="Unassembled WGS sequence"/>
</dbReference>
<protein>
    <submittedName>
        <fullName evidence="3">Nucleotide-binding universal stress UspA family protein</fullName>
    </submittedName>
</protein>
<dbReference type="Pfam" id="PF00582">
    <property type="entry name" value="Usp"/>
    <property type="match status" value="1"/>
</dbReference>
<comment type="similarity">
    <text evidence="1">Belongs to the universal stress protein A family.</text>
</comment>
<sequence length="275" mass="30695">MTKTILVPTDFSTNALYAARYACQIATTNNYNIHLFHCYTSSTAVEADNSTELKADVLIQELKEQLLKNYPLLTIETECVSRLLTDVLPDYAVAPKFALVVMGTTGAGEGKPILWGSNTSFITSKVKIPVIAIPSGAETFAADNIAILTNFKAEEVETLNNFITYVSPIKNLDIIHIYKDNKKAKDVEQQLQDWSFNIKELSAIETVNTIAQPIQHDNEELDTIPEVINHIVGSNSYDMILVTKVRKSFFQRITSPSVSRQITLSLQKPTFFDNI</sequence>
<organism evidence="3 4">
    <name type="scientific">Sphingobacterium alimentarium</name>
    <dbReference type="NCBI Taxonomy" id="797292"/>
    <lineage>
        <taxon>Bacteria</taxon>
        <taxon>Pseudomonadati</taxon>
        <taxon>Bacteroidota</taxon>
        <taxon>Sphingobacteriia</taxon>
        <taxon>Sphingobacteriales</taxon>
        <taxon>Sphingobacteriaceae</taxon>
        <taxon>Sphingobacterium</taxon>
    </lineage>
</organism>
<evidence type="ECO:0000256" key="1">
    <source>
        <dbReference type="ARBA" id="ARBA00008791"/>
    </source>
</evidence>
<dbReference type="Gene3D" id="3.40.50.12370">
    <property type="match status" value="1"/>
</dbReference>
<dbReference type="SUPFAM" id="SSF52402">
    <property type="entry name" value="Adenine nucleotide alpha hydrolases-like"/>
    <property type="match status" value="1"/>
</dbReference>
<dbReference type="PRINTS" id="PR01438">
    <property type="entry name" value="UNVRSLSTRESS"/>
</dbReference>
<dbReference type="PANTHER" id="PTHR46268">
    <property type="entry name" value="STRESS RESPONSE PROTEIN NHAX"/>
    <property type="match status" value="1"/>
</dbReference>
<dbReference type="CDD" id="cd00293">
    <property type="entry name" value="USP-like"/>
    <property type="match status" value="1"/>
</dbReference>
<accession>A0A4R3W363</accession>
<dbReference type="EMBL" id="SMBZ01000002">
    <property type="protein sequence ID" value="TCV20331.1"/>
    <property type="molecule type" value="Genomic_DNA"/>
</dbReference>
<dbReference type="InterPro" id="IPR006016">
    <property type="entry name" value="UspA"/>
</dbReference>
<dbReference type="InterPro" id="IPR006015">
    <property type="entry name" value="Universal_stress_UspA"/>
</dbReference>
<gene>
    <name evidence="3" type="ORF">EDC17_100238</name>
</gene>
<dbReference type="OrthoDB" id="9788959at2"/>
<evidence type="ECO:0000259" key="2">
    <source>
        <dbReference type="Pfam" id="PF00582"/>
    </source>
</evidence>
<reference evidence="3 4" key="1">
    <citation type="submission" date="2019-03" db="EMBL/GenBank/DDBJ databases">
        <title>Genomic Encyclopedia of Type Strains, Phase IV (KMG-IV): sequencing the most valuable type-strain genomes for metagenomic binning, comparative biology and taxonomic classification.</title>
        <authorList>
            <person name="Goeker M."/>
        </authorList>
    </citation>
    <scope>NUCLEOTIDE SEQUENCE [LARGE SCALE GENOMIC DNA]</scope>
    <source>
        <strain evidence="3 4">DSM 22362</strain>
    </source>
</reference>
<evidence type="ECO:0000313" key="4">
    <source>
        <dbReference type="Proteomes" id="UP000295197"/>
    </source>
</evidence>
<name>A0A4R3W363_9SPHI</name>
<dbReference type="PANTHER" id="PTHR46268:SF6">
    <property type="entry name" value="UNIVERSAL STRESS PROTEIN UP12"/>
    <property type="match status" value="1"/>
</dbReference>
<feature type="domain" description="UspA" evidence="2">
    <location>
        <begin position="1"/>
        <end position="134"/>
    </location>
</feature>
<dbReference type="RefSeq" id="WP_132776072.1">
    <property type="nucleotide sequence ID" value="NZ_SMBZ01000002.1"/>
</dbReference>
<dbReference type="AlphaFoldDB" id="A0A4R3W363"/>
<keyword evidence="4" id="KW-1185">Reference proteome</keyword>